<organism evidence="3">
    <name type="scientific">Geoglobus ahangari</name>
    <dbReference type="NCBI Taxonomy" id="113653"/>
    <lineage>
        <taxon>Archaea</taxon>
        <taxon>Methanobacteriati</taxon>
        <taxon>Methanobacteriota</taxon>
        <taxon>Archaeoglobi</taxon>
        <taxon>Archaeoglobales</taxon>
        <taxon>Archaeoglobaceae</taxon>
        <taxon>Geoglobus</taxon>
    </lineage>
</organism>
<dbReference type="InterPro" id="IPR036526">
    <property type="entry name" value="C-N_Hydrolase_sf"/>
</dbReference>
<proteinExistence type="predicted"/>
<dbReference type="SUPFAM" id="SSF56317">
    <property type="entry name" value="Carbon-nitrogen hydrolase"/>
    <property type="match status" value="1"/>
</dbReference>
<dbReference type="InterPro" id="IPR003010">
    <property type="entry name" value="C-N_Hydrolase"/>
</dbReference>
<dbReference type="EMBL" id="DRUC01000048">
    <property type="protein sequence ID" value="HHF48180.1"/>
    <property type="molecule type" value="Genomic_DNA"/>
</dbReference>
<dbReference type="PANTHER" id="PTHR23088:SF27">
    <property type="entry name" value="DEAMINATED GLUTATHIONE AMIDASE"/>
    <property type="match status" value="1"/>
</dbReference>
<dbReference type="Pfam" id="PF00795">
    <property type="entry name" value="CN_hydrolase"/>
    <property type="match status" value="1"/>
</dbReference>
<reference evidence="3" key="1">
    <citation type="journal article" date="2020" name="mSystems">
        <title>Genome- and Community-Level Interaction Insights into Carbon Utilization and Element Cycling Functions of Hydrothermarchaeota in Hydrothermal Sediment.</title>
        <authorList>
            <person name="Zhou Z."/>
            <person name="Liu Y."/>
            <person name="Xu W."/>
            <person name="Pan J."/>
            <person name="Luo Z.H."/>
            <person name="Li M."/>
        </authorList>
    </citation>
    <scope>NUCLEOTIDE SEQUENCE [LARGE SCALE GENOMIC DNA]</scope>
    <source>
        <strain evidence="4">SpSt-10</strain>
        <strain evidence="3">SpSt-62</strain>
        <strain evidence="2">SpSt-97</strain>
    </source>
</reference>
<protein>
    <submittedName>
        <fullName evidence="3">Carbon-nitrogen family hydrolase</fullName>
    </submittedName>
</protein>
<evidence type="ECO:0000313" key="2">
    <source>
        <dbReference type="EMBL" id="HGE65769.1"/>
    </source>
</evidence>
<dbReference type="EMBL" id="DTAK01000013">
    <property type="protein sequence ID" value="HGU59041.1"/>
    <property type="molecule type" value="Genomic_DNA"/>
</dbReference>
<evidence type="ECO:0000313" key="3">
    <source>
        <dbReference type="EMBL" id="HGU59041.1"/>
    </source>
</evidence>
<name>A0A7C4WE67_9EURY</name>
<evidence type="ECO:0000313" key="4">
    <source>
        <dbReference type="EMBL" id="HHF48180.1"/>
    </source>
</evidence>
<dbReference type="Gene3D" id="3.60.110.10">
    <property type="entry name" value="Carbon-nitrogen hydrolase"/>
    <property type="match status" value="1"/>
</dbReference>
<dbReference type="GO" id="GO:0016787">
    <property type="term" value="F:hydrolase activity"/>
    <property type="evidence" value="ECO:0007669"/>
    <property type="project" value="UniProtKB-KW"/>
</dbReference>
<feature type="domain" description="CN hydrolase" evidence="1">
    <location>
        <begin position="4"/>
        <end position="233"/>
    </location>
</feature>
<dbReference type="EMBL" id="DTPI01000008">
    <property type="protein sequence ID" value="HGE65769.1"/>
    <property type="molecule type" value="Genomic_DNA"/>
</dbReference>
<dbReference type="AlphaFoldDB" id="A0A7C4WE67"/>
<dbReference type="PANTHER" id="PTHR23088">
    <property type="entry name" value="NITRILASE-RELATED"/>
    <property type="match status" value="1"/>
</dbReference>
<accession>A0A7C4WE67</accession>
<evidence type="ECO:0000259" key="1">
    <source>
        <dbReference type="PROSITE" id="PS50263"/>
    </source>
</evidence>
<sequence length="259" mass="29425">MNEFVVAAAQQRVINDVETNKSKALSLVKRAIQVDAKIVVLPEVCNTGFFPENYDKVGSAEEELDLILKLSEKKDILIIAGIAEKESGNLYNTVALVHRGEIIGKYRKILLFPLTEERKYFKSGKELKVFETPYGKIGVLVCYEIRFPELARKLTKMGAEILAIPAEFPSSRIEHWRILTRARAIENQLFVIATNCVDYEKNYNGHSVIVDPYGKVLNEGGELQELIFSKINLENVVNCRKTFPFLDDLKIVEDLIYPD</sequence>
<dbReference type="PROSITE" id="PS50263">
    <property type="entry name" value="CN_HYDROLASE"/>
    <property type="match status" value="1"/>
</dbReference>
<comment type="caution">
    <text evidence="3">The sequence shown here is derived from an EMBL/GenBank/DDBJ whole genome shotgun (WGS) entry which is preliminary data.</text>
</comment>
<keyword evidence="3" id="KW-0378">Hydrolase</keyword>
<gene>
    <name evidence="4" type="ORF">ENL48_03075</name>
    <name evidence="3" type="ORF">ENT89_02360</name>
    <name evidence="2" type="ORF">ENX77_01360</name>
</gene>